<evidence type="ECO:0008006" key="4">
    <source>
        <dbReference type="Google" id="ProtNLM"/>
    </source>
</evidence>
<dbReference type="PROSITE" id="PS51257">
    <property type="entry name" value="PROKAR_LIPOPROTEIN"/>
    <property type="match status" value="1"/>
</dbReference>
<dbReference type="Gene3D" id="2.60.40.10">
    <property type="entry name" value="Immunoglobulins"/>
    <property type="match status" value="1"/>
</dbReference>
<reference evidence="2 3" key="1">
    <citation type="submission" date="2016-11" db="EMBL/GenBank/DDBJ databases">
        <authorList>
            <person name="Jaros S."/>
            <person name="Januszkiewicz K."/>
            <person name="Wedrychowicz H."/>
        </authorList>
    </citation>
    <scope>NUCLEOTIDE SEQUENCE [LARGE SCALE GENOMIC DNA]</scope>
    <source>
        <strain evidence="2 3">CGMCC 1.8863</strain>
    </source>
</reference>
<keyword evidence="3" id="KW-1185">Reference proteome</keyword>
<name>A0A1M6IFP8_9FLAO</name>
<feature type="chain" id="PRO_5013110532" description="Fibronectin type-III domain-containing protein" evidence="1">
    <location>
        <begin position="20"/>
        <end position="232"/>
    </location>
</feature>
<organism evidence="2 3">
    <name type="scientific">Arenibacter nanhaiticus</name>
    <dbReference type="NCBI Taxonomy" id="558155"/>
    <lineage>
        <taxon>Bacteria</taxon>
        <taxon>Pseudomonadati</taxon>
        <taxon>Bacteroidota</taxon>
        <taxon>Flavobacteriia</taxon>
        <taxon>Flavobacteriales</taxon>
        <taxon>Flavobacteriaceae</taxon>
        <taxon>Arenibacter</taxon>
    </lineage>
</organism>
<dbReference type="AlphaFoldDB" id="A0A1M6IFP8"/>
<dbReference type="STRING" id="558155.SAMN04487911_11781"/>
<proteinExistence type="predicted"/>
<dbReference type="Proteomes" id="UP000184231">
    <property type="component" value="Unassembled WGS sequence"/>
</dbReference>
<evidence type="ECO:0000256" key="1">
    <source>
        <dbReference type="SAM" id="SignalP"/>
    </source>
</evidence>
<feature type="signal peptide" evidence="1">
    <location>
        <begin position="1"/>
        <end position="19"/>
    </location>
</feature>
<keyword evidence="1" id="KW-0732">Signal</keyword>
<dbReference type="OrthoDB" id="789771at2"/>
<sequence>MKKSLIALLMIFTAFSCSKGGDAPKEEEVGSPEAATLVFPLNNSECIEGVVKSDTKSTVTFDWEDALHADRYELKLKNLSTGVTTGHNISKSEVALDLDRGVAYSWYVISRSQGSPEKAESPVWKFYNASVASSSYAPFPAEVVAPIINQELAFSSEGIALEWSGSDVDQDIVSYDLYFGESDSPELFKENLTGSKLENVEVKAATNYYWKVKTKDAQGNISYSDLFQFNVK</sequence>
<gene>
    <name evidence="2" type="ORF">SAMN04487911_11781</name>
</gene>
<protein>
    <recommendedName>
        <fullName evidence="4">Fibronectin type-III domain-containing protein</fullName>
    </recommendedName>
</protein>
<accession>A0A1M6IFP8</accession>
<evidence type="ECO:0000313" key="3">
    <source>
        <dbReference type="Proteomes" id="UP000184231"/>
    </source>
</evidence>
<dbReference type="InterPro" id="IPR013783">
    <property type="entry name" value="Ig-like_fold"/>
</dbReference>
<evidence type="ECO:0000313" key="2">
    <source>
        <dbReference type="EMBL" id="SHJ33272.1"/>
    </source>
</evidence>
<dbReference type="RefSeq" id="WP_072764866.1">
    <property type="nucleotide sequence ID" value="NZ_FQYX01000017.1"/>
</dbReference>
<dbReference type="EMBL" id="FQYX01000017">
    <property type="protein sequence ID" value="SHJ33272.1"/>
    <property type="molecule type" value="Genomic_DNA"/>
</dbReference>